<dbReference type="PANTHER" id="PTHR32080:SF3">
    <property type="entry name" value="PLASMODESMATA-LOCATED PROTEIN 7"/>
    <property type="match status" value="1"/>
</dbReference>
<feature type="transmembrane region" description="Helical" evidence="14">
    <location>
        <begin position="337"/>
        <end position="357"/>
    </location>
</feature>
<dbReference type="CDD" id="cd23509">
    <property type="entry name" value="Gnk2-like"/>
    <property type="match status" value="2"/>
</dbReference>
<dbReference type="Gene3D" id="3.30.430.20">
    <property type="entry name" value="Gnk2 domain, C-X8-C-X2-C motif"/>
    <property type="match status" value="2"/>
</dbReference>
<dbReference type="GO" id="GO:0005886">
    <property type="term" value="C:plasma membrane"/>
    <property type="evidence" value="ECO:0007669"/>
    <property type="project" value="UniProtKB-SubCell"/>
</dbReference>
<proteinExistence type="inferred from homology"/>
<sequence length="383" mass="40811">MYFLLSPPRLPSLSENIHLAVILVLRTTSHPISFPLSPLFIYNNPTMAFLLLSSPFPFRHFLSLLCIRTFGLTRRHTHTHTQTQKEMSELLLILVFSSLASLTTSASDDYTGFVYAGCSQLKYTPDSPYQLNVESVLSSIANAATFSAYANYTSASAIASSPVYGLFQCRGDLSSSDCNSCVRFALSQLSAFCPFTTGAAVQLNGCFLRYGNDSFVGKPDTGVLRKICGPVAGGGGYNSDLLGMRDAALAGLASGFTGGSYRVGAAGSVQAMAQCVGDQSAKQCNDCVAAAAAQLKAACPFAVAGDAYLGKCYAKYWSSGVYHSDTNNHSDQVGKTLAIIIGLIAAVALIIIFAAFLRKVGNSGHSHPLAQSDLYVKTKLKWR</sequence>
<reference evidence="16" key="1">
    <citation type="submission" date="2022-05" db="EMBL/GenBank/DDBJ databases">
        <title>The Musa troglodytarum L. genome provides insights into the mechanism of non-climacteric behaviour and enrichment of carotenoids.</title>
        <authorList>
            <person name="Wang J."/>
        </authorList>
    </citation>
    <scope>NUCLEOTIDE SEQUENCE</scope>
    <source>
        <tissue evidence="16">Leaf</tissue>
    </source>
</reference>
<dbReference type="OrthoDB" id="1097929at2759"/>
<comment type="subcellular location">
    <subcellularLocation>
        <location evidence="12">Cell junction</location>
        <location evidence="12">Plasmodesma</location>
    </subcellularLocation>
    <subcellularLocation>
        <location evidence="1">Cell membrane</location>
        <topology evidence="1">Single-pass type I membrane protein</topology>
    </subcellularLocation>
</comment>
<evidence type="ECO:0000259" key="15">
    <source>
        <dbReference type="PROSITE" id="PS51473"/>
    </source>
</evidence>
<feature type="domain" description="Gnk2-homologous" evidence="15">
    <location>
        <begin position="219"/>
        <end position="321"/>
    </location>
</feature>
<keyword evidence="7" id="KW-0677">Repeat</keyword>
<keyword evidence="6" id="KW-0732">Signal</keyword>
<keyword evidence="4" id="KW-0945">Host-virus interaction</keyword>
<keyword evidence="8" id="KW-0965">Cell junction</keyword>
<dbReference type="AlphaFoldDB" id="A0A9E7HIR5"/>
<evidence type="ECO:0000256" key="14">
    <source>
        <dbReference type="SAM" id="Phobius"/>
    </source>
</evidence>
<protein>
    <submittedName>
        <fullName evidence="16">Cysteine-rich repeat secretory protein</fullName>
    </submittedName>
</protein>
<feature type="domain" description="Gnk2-homologous" evidence="15">
    <location>
        <begin position="111"/>
        <end position="215"/>
    </location>
</feature>
<evidence type="ECO:0000256" key="5">
    <source>
        <dbReference type="ARBA" id="ARBA00022692"/>
    </source>
</evidence>
<keyword evidence="2" id="KW-0813">Transport</keyword>
<evidence type="ECO:0000256" key="6">
    <source>
        <dbReference type="ARBA" id="ARBA00022729"/>
    </source>
</evidence>
<keyword evidence="9 14" id="KW-1133">Transmembrane helix</keyword>
<dbReference type="PANTHER" id="PTHR32080">
    <property type="entry name" value="ANTIFUNGAL PROTEIN GINKBILOBIN-2-LIKE"/>
    <property type="match status" value="1"/>
</dbReference>
<name>A0A9E7HIR5_9LILI</name>
<evidence type="ECO:0000256" key="11">
    <source>
        <dbReference type="ARBA" id="ARBA00023157"/>
    </source>
</evidence>
<evidence type="ECO:0000256" key="4">
    <source>
        <dbReference type="ARBA" id="ARBA00022581"/>
    </source>
</evidence>
<evidence type="ECO:0000256" key="1">
    <source>
        <dbReference type="ARBA" id="ARBA00004251"/>
    </source>
</evidence>
<evidence type="ECO:0000256" key="9">
    <source>
        <dbReference type="ARBA" id="ARBA00022989"/>
    </source>
</evidence>
<dbReference type="InterPro" id="IPR002902">
    <property type="entry name" value="GNK2"/>
</dbReference>
<dbReference type="InterPro" id="IPR051378">
    <property type="entry name" value="Cell2Cell_Antifungal"/>
</dbReference>
<keyword evidence="11" id="KW-1015">Disulfide bond</keyword>
<dbReference type="PROSITE" id="PS51473">
    <property type="entry name" value="GNK2"/>
    <property type="match status" value="2"/>
</dbReference>
<dbReference type="FunFam" id="3.30.430.20:FF:000001">
    <property type="entry name" value="cysteine-rich repeat secretory protein 3"/>
    <property type="match status" value="1"/>
</dbReference>
<gene>
    <name evidence="16" type="ORF">MUK42_16573</name>
</gene>
<dbReference type="Proteomes" id="UP001055439">
    <property type="component" value="Chromosome 8"/>
</dbReference>
<dbReference type="EMBL" id="CP097510">
    <property type="protein sequence ID" value="URE30887.1"/>
    <property type="molecule type" value="Genomic_DNA"/>
</dbReference>
<evidence type="ECO:0000256" key="7">
    <source>
        <dbReference type="ARBA" id="ARBA00022737"/>
    </source>
</evidence>
<keyword evidence="5 14" id="KW-0812">Transmembrane</keyword>
<evidence type="ECO:0000256" key="8">
    <source>
        <dbReference type="ARBA" id="ARBA00022949"/>
    </source>
</evidence>
<evidence type="ECO:0000256" key="10">
    <source>
        <dbReference type="ARBA" id="ARBA00023136"/>
    </source>
</evidence>
<comment type="similarity">
    <text evidence="13">Belongs to the cysteine-rich repeat secretory protein family. Plasmodesmata-located proteins (PDLD) subfamily.</text>
</comment>
<keyword evidence="3" id="KW-1003">Cell membrane</keyword>
<keyword evidence="17" id="KW-1185">Reference proteome</keyword>
<evidence type="ECO:0000256" key="2">
    <source>
        <dbReference type="ARBA" id="ARBA00022448"/>
    </source>
</evidence>
<evidence type="ECO:0000256" key="13">
    <source>
        <dbReference type="ARBA" id="ARBA00038393"/>
    </source>
</evidence>
<evidence type="ECO:0000256" key="12">
    <source>
        <dbReference type="ARBA" id="ARBA00024184"/>
    </source>
</evidence>
<evidence type="ECO:0000256" key="3">
    <source>
        <dbReference type="ARBA" id="ARBA00022475"/>
    </source>
</evidence>
<dbReference type="InterPro" id="IPR038408">
    <property type="entry name" value="GNK2_sf"/>
</dbReference>
<dbReference type="Pfam" id="PF01657">
    <property type="entry name" value="Stress-antifung"/>
    <property type="match status" value="2"/>
</dbReference>
<accession>A0A9E7HIR5</accession>
<evidence type="ECO:0000313" key="17">
    <source>
        <dbReference type="Proteomes" id="UP001055439"/>
    </source>
</evidence>
<dbReference type="GO" id="GO:0009506">
    <property type="term" value="C:plasmodesma"/>
    <property type="evidence" value="ECO:0007669"/>
    <property type="project" value="UniProtKB-SubCell"/>
</dbReference>
<evidence type="ECO:0000313" key="16">
    <source>
        <dbReference type="EMBL" id="URE30887.1"/>
    </source>
</evidence>
<keyword evidence="10 14" id="KW-0472">Membrane</keyword>
<organism evidence="16 17">
    <name type="scientific">Musa troglodytarum</name>
    <name type="common">fe'i banana</name>
    <dbReference type="NCBI Taxonomy" id="320322"/>
    <lineage>
        <taxon>Eukaryota</taxon>
        <taxon>Viridiplantae</taxon>
        <taxon>Streptophyta</taxon>
        <taxon>Embryophyta</taxon>
        <taxon>Tracheophyta</taxon>
        <taxon>Spermatophyta</taxon>
        <taxon>Magnoliopsida</taxon>
        <taxon>Liliopsida</taxon>
        <taxon>Zingiberales</taxon>
        <taxon>Musaceae</taxon>
        <taxon>Musa</taxon>
    </lineage>
</organism>